<dbReference type="Pfam" id="PF11697">
    <property type="entry name" value="DUF3293"/>
    <property type="match status" value="1"/>
</dbReference>
<dbReference type="AlphaFoldDB" id="A0A6L9MQH0"/>
<reference evidence="1 2" key="1">
    <citation type="submission" date="2020-01" db="EMBL/GenBank/DDBJ databases">
        <title>Genomes of bacteria type strains.</title>
        <authorList>
            <person name="Chen J."/>
            <person name="Zhu S."/>
            <person name="Yang J."/>
        </authorList>
    </citation>
    <scope>NUCLEOTIDE SEQUENCE [LARGE SCALE GENOMIC DNA]</scope>
    <source>
        <strain evidence="1 2">LMG 22958</strain>
    </source>
</reference>
<organism evidence="1 2">
    <name type="scientific">Alteromonas hispanica</name>
    <dbReference type="NCBI Taxonomy" id="315421"/>
    <lineage>
        <taxon>Bacteria</taxon>
        <taxon>Pseudomonadati</taxon>
        <taxon>Pseudomonadota</taxon>
        <taxon>Gammaproteobacteria</taxon>
        <taxon>Alteromonadales</taxon>
        <taxon>Alteromonadaceae</taxon>
        <taxon>Alteromonas/Salinimonas group</taxon>
        <taxon>Alteromonas</taxon>
    </lineage>
</organism>
<name>A0A6L9MQH0_9ALTE</name>
<dbReference type="EMBL" id="JAAAWP010000001">
    <property type="protein sequence ID" value="NDW20372.1"/>
    <property type="molecule type" value="Genomic_DNA"/>
</dbReference>
<sequence length="146" mass="16688">MIDKTLTEIYKEAKYVVLRPNDSLQLKVGEHSSEVDELLIKNGTENAYFITPENPFSQSLCETENAFRHQRFLGILNDKSVPYVEGYGTDEDEVWGKERSYLLFSDDFECMQTLAAHFGQKGILQITIGQPVGLLMLGELRYKQVC</sequence>
<keyword evidence="2" id="KW-1185">Reference proteome</keyword>
<comment type="caution">
    <text evidence="1">The sequence shown here is derived from an EMBL/GenBank/DDBJ whole genome shotgun (WGS) entry which is preliminary data.</text>
</comment>
<accession>A0A6L9MQH0</accession>
<dbReference type="InterPro" id="IPR021710">
    <property type="entry name" value="DUF3293"/>
</dbReference>
<dbReference type="RefSeq" id="WP_163109745.1">
    <property type="nucleotide sequence ID" value="NZ_JAAAWP010000001.1"/>
</dbReference>
<evidence type="ECO:0000313" key="2">
    <source>
        <dbReference type="Proteomes" id="UP000478837"/>
    </source>
</evidence>
<proteinExistence type="predicted"/>
<dbReference type="Proteomes" id="UP000478837">
    <property type="component" value="Unassembled WGS sequence"/>
</dbReference>
<gene>
    <name evidence="1" type="ORF">GTW09_02365</name>
</gene>
<evidence type="ECO:0000313" key="1">
    <source>
        <dbReference type="EMBL" id="NDW20372.1"/>
    </source>
</evidence>
<protein>
    <submittedName>
        <fullName evidence="1">DUF3293 domain-containing protein</fullName>
    </submittedName>
</protein>